<gene>
    <name evidence="9" type="ORF">PUMCH_001637</name>
</gene>
<dbReference type="NCBIfam" id="TIGR00797">
    <property type="entry name" value="matE"/>
    <property type="match status" value="1"/>
</dbReference>
<dbReference type="CDD" id="cd13132">
    <property type="entry name" value="MATE_eukaryotic"/>
    <property type="match status" value="1"/>
</dbReference>
<dbReference type="InterPro" id="IPR048279">
    <property type="entry name" value="MdtK-like"/>
</dbReference>
<feature type="transmembrane region" description="Helical" evidence="8">
    <location>
        <begin position="160"/>
        <end position="177"/>
    </location>
</feature>
<evidence type="ECO:0000256" key="7">
    <source>
        <dbReference type="ARBA" id="ARBA00023136"/>
    </source>
</evidence>
<keyword evidence="10" id="KW-1185">Reference proteome</keyword>
<keyword evidence="7 8" id="KW-0472">Membrane</keyword>
<evidence type="ECO:0000256" key="4">
    <source>
        <dbReference type="ARBA" id="ARBA00022475"/>
    </source>
</evidence>
<evidence type="ECO:0000256" key="5">
    <source>
        <dbReference type="ARBA" id="ARBA00022692"/>
    </source>
</evidence>
<dbReference type="GO" id="GO:0015297">
    <property type="term" value="F:antiporter activity"/>
    <property type="evidence" value="ECO:0007669"/>
    <property type="project" value="InterPro"/>
</dbReference>
<dbReference type="GO" id="GO:0005886">
    <property type="term" value="C:plasma membrane"/>
    <property type="evidence" value="ECO:0007669"/>
    <property type="project" value="UniProtKB-SubCell"/>
</dbReference>
<name>A0AAX4H834_9ASCO</name>
<feature type="transmembrane region" description="Helical" evidence="8">
    <location>
        <begin position="415"/>
        <end position="434"/>
    </location>
</feature>
<feature type="transmembrane region" description="Helical" evidence="8">
    <location>
        <begin position="440"/>
        <end position="463"/>
    </location>
</feature>
<evidence type="ECO:0000256" key="2">
    <source>
        <dbReference type="ARBA" id="ARBA00010199"/>
    </source>
</evidence>
<feature type="transmembrane region" description="Helical" evidence="8">
    <location>
        <begin position="343"/>
        <end position="362"/>
    </location>
</feature>
<evidence type="ECO:0008006" key="11">
    <source>
        <dbReference type="Google" id="ProtNLM"/>
    </source>
</evidence>
<dbReference type="GeneID" id="88172702"/>
<dbReference type="GO" id="GO:0042910">
    <property type="term" value="F:xenobiotic transmembrane transporter activity"/>
    <property type="evidence" value="ECO:0007669"/>
    <property type="project" value="InterPro"/>
</dbReference>
<evidence type="ECO:0000313" key="10">
    <source>
        <dbReference type="Proteomes" id="UP001338582"/>
    </source>
</evidence>
<keyword evidence="3" id="KW-0813">Transport</keyword>
<dbReference type="EMBL" id="CP138895">
    <property type="protein sequence ID" value="WPK24366.1"/>
    <property type="molecule type" value="Genomic_DNA"/>
</dbReference>
<dbReference type="InterPro" id="IPR045069">
    <property type="entry name" value="MATE_euk"/>
</dbReference>
<dbReference type="Pfam" id="PF01554">
    <property type="entry name" value="MatE"/>
    <property type="match status" value="2"/>
</dbReference>
<dbReference type="InterPro" id="IPR002528">
    <property type="entry name" value="MATE_fam"/>
</dbReference>
<keyword evidence="5 8" id="KW-0812">Transmembrane</keyword>
<evidence type="ECO:0000313" key="9">
    <source>
        <dbReference type="EMBL" id="WPK24366.1"/>
    </source>
</evidence>
<keyword evidence="4" id="KW-1003">Cell membrane</keyword>
<feature type="transmembrane region" description="Helical" evidence="8">
    <location>
        <begin position="302"/>
        <end position="322"/>
    </location>
</feature>
<comment type="similarity">
    <text evidence="2">Belongs to the multi antimicrobial extrusion (MATE) (TC 2.A.66.1) family.</text>
</comment>
<dbReference type="AlphaFoldDB" id="A0AAX4H834"/>
<reference evidence="9 10" key="1">
    <citation type="submission" date="2023-10" db="EMBL/GenBank/DDBJ databases">
        <title>Draft Genome Sequence of Candida saopaulonensis from a very Premature Infant with Sepsis.</title>
        <authorList>
            <person name="Ning Y."/>
            <person name="Dai R."/>
            <person name="Xiao M."/>
            <person name="Xu Y."/>
            <person name="Yan Q."/>
            <person name="Zhang L."/>
        </authorList>
    </citation>
    <scope>NUCLEOTIDE SEQUENCE [LARGE SCALE GENOMIC DNA]</scope>
    <source>
        <strain evidence="9 10">19XY460</strain>
    </source>
</reference>
<protein>
    <recommendedName>
        <fullName evidence="11">MATE efflux family protein</fullName>
    </recommendedName>
</protein>
<feature type="transmembrane region" description="Helical" evidence="8">
    <location>
        <begin position="189"/>
        <end position="209"/>
    </location>
</feature>
<dbReference type="Proteomes" id="UP001338582">
    <property type="component" value="Chromosome 2"/>
</dbReference>
<feature type="transmembrane region" description="Helical" evidence="8">
    <location>
        <begin position="76"/>
        <end position="102"/>
    </location>
</feature>
<feature type="transmembrane region" description="Helical" evidence="8">
    <location>
        <begin position="382"/>
        <end position="403"/>
    </location>
</feature>
<dbReference type="GO" id="GO:1990961">
    <property type="term" value="P:xenobiotic detoxification by transmembrane export across the plasma membrane"/>
    <property type="evidence" value="ECO:0007669"/>
    <property type="project" value="InterPro"/>
</dbReference>
<dbReference type="KEGG" id="asau:88172702"/>
<dbReference type="PANTHER" id="PTHR11206">
    <property type="entry name" value="MULTIDRUG RESISTANCE PROTEIN"/>
    <property type="match status" value="1"/>
</dbReference>
<evidence type="ECO:0000256" key="6">
    <source>
        <dbReference type="ARBA" id="ARBA00022989"/>
    </source>
</evidence>
<feature type="transmembrane region" description="Helical" evidence="8">
    <location>
        <begin position="221"/>
        <end position="243"/>
    </location>
</feature>
<organism evidence="9 10">
    <name type="scientific">Australozyma saopauloensis</name>
    <dbReference type="NCBI Taxonomy" id="291208"/>
    <lineage>
        <taxon>Eukaryota</taxon>
        <taxon>Fungi</taxon>
        <taxon>Dikarya</taxon>
        <taxon>Ascomycota</taxon>
        <taxon>Saccharomycotina</taxon>
        <taxon>Pichiomycetes</taxon>
        <taxon>Metschnikowiaceae</taxon>
        <taxon>Australozyma</taxon>
    </lineage>
</organism>
<evidence type="ECO:0000256" key="3">
    <source>
        <dbReference type="ARBA" id="ARBA00022448"/>
    </source>
</evidence>
<proteinExistence type="inferred from homology"/>
<keyword evidence="6 8" id="KW-1133">Transmembrane helix</keyword>
<evidence type="ECO:0000256" key="1">
    <source>
        <dbReference type="ARBA" id="ARBA00004651"/>
    </source>
</evidence>
<dbReference type="PIRSF" id="PIRSF006603">
    <property type="entry name" value="DinF"/>
    <property type="match status" value="1"/>
</dbReference>
<dbReference type="RefSeq" id="XP_062876749.1">
    <property type="nucleotide sequence ID" value="XM_063020679.1"/>
</dbReference>
<sequence>MNTEEGLLAGAYDSHTYDSVAAKDDIFEPEVTTKEELAFITKSSAPLVLTFGLQYLLSCFSVYACGKLGAAELAAASLAICSFNITALAVYQGMATCLDLFCSQAYGAGRFHMVGVYFQRCSLMLLALTVFPLAPLWWWSGTLLKYLVPDPELAEMTQQFLRVLIVGAPGLMLFETGKRFLQAQHLFNAGTYVLCIATPVTFILNWILVWHPTYGMGLPGAGWAMSISYWLICLLMLAYVIFVDGKKCWGGLDLQKACQNWGKMLQLALPGVIMVEAEYLAFEVLTILAASFGTTALAAQSIASNVGSMIFQLPFAVAVAVSTRIGHFVGKKDIAAARTATRVSYILAFGISFFNFLLVFFGKGVLIGMFTKDADVIKLARVVMTIVAVNQLADSVNVIEAGVLRGQGRQKLGSYLNLVSYYCIALPLAFFFAFHLDFGLAGLLSGLIVGVVFLTLSEFVCILKSDWNYILRSSEARHDH</sequence>
<feature type="transmembrane region" description="Helical" evidence="8">
    <location>
        <begin position="123"/>
        <end position="140"/>
    </location>
</feature>
<comment type="subcellular location">
    <subcellularLocation>
        <location evidence="1">Cell membrane</location>
        <topology evidence="1">Multi-pass membrane protein</topology>
    </subcellularLocation>
</comment>
<accession>A0AAX4H834</accession>
<evidence type="ECO:0000256" key="8">
    <source>
        <dbReference type="SAM" id="Phobius"/>
    </source>
</evidence>